<dbReference type="AlphaFoldDB" id="A0A6V8MX25"/>
<dbReference type="EMBL" id="BLXY01000005">
    <property type="protein sequence ID" value="GFO64765.1"/>
    <property type="molecule type" value="Genomic_DNA"/>
</dbReference>
<feature type="compositionally biased region" description="Polar residues" evidence="1">
    <location>
        <begin position="219"/>
        <end position="242"/>
    </location>
</feature>
<reference evidence="3" key="1">
    <citation type="submission" date="2020-06" db="EMBL/GenBank/DDBJ databases">
        <title>Draft genomic sequecing of Geomonas sp. Red736.</title>
        <authorList>
            <person name="Itoh H."/>
            <person name="Xu Z.X."/>
            <person name="Ushijima N."/>
            <person name="Masuda Y."/>
            <person name="Shiratori Y."/>
            <person name="Senoo K."/>
        </authorList>
    </citation>
    <scope>NUCLEOTIDE SEQUENCE [LARGE SCALE GENOMIC DNA]</scope>
    <source>
        <strain evidence="3">Red736</strain>
    </source>
</reference>
<gene>
    <name evidence="2" type="ORF">GMPD_26840</name>
</gene>
<dbReference type="Proteomes" id="UP000568888">
    <property type="component" value="Unassembled WGS sequence"/>
</dbReference>
<evidence type="ECO:0000313" key="3">
    <source>
        <dbReference type="Proteomes" id="UP000568888"/>
    </source>
</evidence>
<name>A0A6V8MX25_9BACT</name>
<protein>
    <submittedName>
        <fullName evidence="2">Uncharacterized protein</fullName>
    </submittedName>
</protein>
<accession>A0A6V8MX25</accession>
<evidence type="ECO:0000256" key="1">
    <source>
        <dbReference type="SAM" id="MobiDB-lite"/>
    </source>
</evidence>
<evidence type="ECO:0000313" key="2">
    <source>
        <dbReference type="EMBL" id="GFO64765.1"/>
    </source>
</evidence>
<organism evidence="2 3">
    <name type="scientific">Geomonas paludis</name>
    <dbReference type="NCBI Taxonomy" id="2740185"/>
    <lineage>
        <taxon>Bacteria</taxon>
        <taxon>Pseudomonadati</taxon>
        <taxon>Thermodesulfobacteriota</taxon>
        <taxon>Desulfuromonadia</taxon>
        <taxon>Geobacterales</taxon>
        <taxon>Geobacteraceae</taxon>
        <taxon>Geomonas</taxon>
    </lineage>
</organism>
<sequence>MMLMTYGPKNRRYQLPLPSPLARFICCSLTVIAWGAQGEAQAAQFNLLGVSSLRQYAGFAYHYQGSMNSYESGKSTSTQHGFAETYSLGAGYYILHPRIIFGDAEASLTADQEFNKRTSQAQHWTQDNGVAYKVNGTILDRSPVPLHFNLNSSLLTVSPPFGRTYTVDSKHENLFLIIKNDLLPANISLTNGHSKTSGLETNTETSSCTFHAGVEHQGGTVSQTEASLDLSSTRQDIESGTSEENRDATISIHNALTWKNERDLTRRIDTRYTFRDKGGRFEGMQEGLGSNLDWKIGKALDGRLSYNRNRNEDVNAKSDLQSISGTLTQNFLRAIGVNLAGNITKGSYNDGKDDSKSASAGIRYTNRLPRESSLTANYNCSYNVMERMRTDVVIDVRDSISLSGVFPQFHTIPRGDVVAGSVRLYLDEAHTAPYTDFTVLPSGTQTRVLLNTDPGTGRLYLSYSYSQSPQVKYSTLAQGVGSYLSFLGNRYALNASYAWADQTVLSGTDLSSTIGDRTSLKLGAEWNFYPHYASLGYSDEQAPKSRVKAVEANWNHTMSGRRGATLVTRVQDLYSRSSYSGEAGGTSWDNTLMVSSTYTRLMVLNTKGKLTLSYYNLLTEAARSNKLGAQFALEGGYGKTTFTLDSAVNYSFSTSGRSLNQSLAFNIRRSF</sequence>
<feature type="region of interest" description="Disordered" evidence="1">
    <location>
        <begin position="217"/>
        <end position="245"/>
    </location>
</feature>
<comment type="caution">
    <text evidence="2">The sequence shown here is derived from an EMBL/GenBank/DDBJ whole genome shotgun (WGS) entry which is preliminary data.</text>
</comment>
<proteinExistence type="predicted"/>